<dbReference type="GO" id="GO:0030681">
    <property type="term" value="C:multimeric ribonuclease P complex"/>
    <property type="evidence" value="ECO:0007669"/>
    <property type="project" value="TreeGrafter"/>
</dbReference>
<reference evidence="5 6" key="1">
    <citation type="journal article" date="2009" name="Science">
        <title>Green evolution and dynamic adaptations revealed by genomes of the marine picoeukaryotes Micromonas.</title>
        <authorList>
            <person name="Worden A.Z."/>
            <person name="Lee J.H."/>
            <person name="Mock T."/>
            <person name="Rouze P."/>
            <person name="Simmons M.P."/>
            <person name="Aerts A.L."/>
            <person name="Allen A.E."/>
            <person name="Cuvelier M.L."/>
            <person name="Derelle E."/>
            <person name="Everett M.V."/>
            <person name="Foulon E."/>
            <person name="Grimwood J."/>
            <person name="Gundlach H."/>
            <person name="Henrissat B."/>
            <person name="Napoli C."/>
            <person name="McDonald S.M."/>
            <person name="Parker M.S."/>
            <person name="Rombauts S."/>
            <person name="Salamov A."/>
            <person name="Von Dassow P."/>
            <person name="Badger J.H."/>
            <person name="Coutinho P.M."/>
            <person name="Demir E."/>
            <person name="Dubchak I."/>
            <person name="Gentemann C."/>
            <person name="Eikrem W."/>
            <person name="Gready J.E."/>
            <person name="John U."/>
            <person name="Lanier W."/>
            <person name="Lindquist E.A."/>
            <person name="Lucas S."/>
            <person name="Mayer K.F."/>
            <person name="Moreau H."/>
            <person name="Not F."/>
            <person name="Otillar R."/>
            <person name="Panaud O."/>
            <person name="Pangilinan J."/>
            <person name="Paulsen I."/>
            <person name="Piegu B."/>
            <person name="Poliakov A."/>
            <person name="Robbens S."/>
            <person name="Schmutz J."/>
            <person name="Toulza E."/>
            <person name="Wyss T."/>
            <person name="Zelensky A."/>
            <person name="Zhou K."/>
            <person name="Armbrust E.V."/>
            <person name="Bhattacharya D."/>
            <person name="Goodenough U.W."/>
            <person name="Van de Peer Y."/>
            <person name="Grigoriev I.V."/>
        </authorList>
    </citation>
    <scope>NUCLEOTIDE SEQUENCE [LARGE SCALE GENOMIC DNA]</scope>
    <source>
        <strain evidence="6">RCC299 / NOUM17</strain>
    </source>
</reference>
<dbReference type="PANTHER" id="PTHR15441:SF2">
    <property type="entry name" value="RIBONUCLEASE P_MRP PROTEIN SUBUNIT POP5"/>
    <property type="match status" value="1"/>
</dbReference>
<dbReference type="STRING" id="296587.C1EBC8"/>
<keyword evidence="6" id="KW-1185">Reference proteome</keyword>
<dbReference type="AlphaFoldDB" id="C1EBC8"/>
<dbReference type="PIRSF" id="PIRSF023803">
    <property type="entry name" value="Ribonuclease_P_prd"/>
    <property type="match status" value="1"/>
</dbReference>
<dbReference type="SUPFAM" id="SSF160350">
    <property type="entry name" value="Rnp2-like"/>
    <property type="match status" value="1"/>
</dbReference>
<dbReference type="OMA" id="CIIRTSH"/>
<dbReference type="GO" id="GO:0033204">
    <property type="term" value="F:ribonuclease P RNA binding"/>
    <property type="evidence" value="ECO:0007669"/>
    <property type="project" value="InterPro"/>
</dbReference>
<dbReference type="InterPro" id="IPR002759">
    <property type="entry name" value="Pop5/Rpp14/Rnp2-like"/>
</dbReference>
<dbReference type="RefSeq" id="XP_002504103.1">
    <property type="nucleotide sequence ID" value="XM_002504057.1"/>
</dbReference>
<proteinExistence type="inferred from homology"/>
<sequence>MVRFKNRYLLTEWRWHDGRVDESLTESVILGILRQCVAVNFGDIGAGAALSSVAVKYWNPATGLGVVRCGRDVHREVWCCMTLLRDVKGRSITVRVLHNGGTLRSSQAAALRHSK</sequence>
<evidence type="ECO:0000313" key="5">
    <source>
        <dbReference type="EMBL" id="ACO65361.1"/>
    </source>
</evidence>
<dbReference type="InterPro" id="IPR038085">
    <property type="entry name" value="Rnp2-like_sf"/>
</dbReference>
<dbReference type="FunCoup" id="C1EBC8">
    <property type="interactions" value="1267"/>
</dbReference>
<keyword evidence="3" id="KW-0819">tRNA processing</keyword>
<dbReference type="OrthoDB" id="24745at2759"/>
<dbReference type="InterPro" id="IPR016819">
    <property type="entry name" value="RNase_P/MRP_POP5"/>
</dbReference>
<evidence type="ECO:0000256" key="3">
    <source>
        <dbReference type="ARBA" id="ARBA00022694"/>
    </source>
</evidence>
<dbReference type="InParanoid" id="C1EBC8"/>
<evidence type="ECO:0000313" key="6">
    <source>
        <dbReference type="Proteomes" id="UP000002009"/>
    </source>
</evidence>
<dbReference type="Proteomes" id="UP000002009">
    <property type="component" value="Chromosome 7"/>
</dbReference>
<evidence type="ECO:0000256" key="4">
    <source>
        <dbReference type="ARBA" id="ARBA00023242"/>
    </source>
</evidence>
<comment type="subcellular location">
    <subcellularLocation>
        <location evidence="1">Nucleus</location>
    </subcellularLocation>
</comment>
<dbReference type="eggNOG" id="KOG4639">
    <property type="taxonomic scope" value="Eukaryota"/>
</dbReference>
<accession>C1EBC8</accession>
<protein>
    <submittedName>
        <fullName evidence="5">Uncharacterized protein</fullName>
    </submittedName>
</protein>
<dbReference type="GO" id="GO:0001682">
    <property type="term" value="P:tRNA 5'-leader removal"/>
    <property type="evidence" value="ECO:0007669"/>
    <property type="project" value="InterPro"/>
</dbReference>
<dbReference type="EMBL" id="CP001328">
    <property type="protein sequence ID" value="ACO65361.1"/>
    <property type="molecule type" value="Genomic_DNA"/>
</dbReference>
<gene>
    <name evidence="5" type="ORF">MICPUN_74127</name>
</gene>
<feature type="non-terminal residue" evidence="5">
    <location>
        <position position="115"/>
    </location>
</feature>
<organism evidence="5 6">
    <name type="scientific">Micromonas commoda (strain RCC299 / NOUM17 / CCMP2709)</name>
    <name type="common">Picoplanktonic green alga</name>
    <dbReference type="NCBI Taxonomy" id="296587"/>
    <lineage>
        <taxon>Eukaryota</taxon>
        <taxon>Viridiplantae</taxon>
        <taxon>Chlorophyta</taxon>
        <taxon>Mamiellophyceae</taxon>
        <taxon>Mamiellales</taxon>
        <taxon>Mamiellaceae</taxon>
        <taxon>Micromonas</taxon>
    </lineage>
</organism>
<dbReference type="Pfam" id="PF01900">
    <property type="entry name" value="RNase_P_Rpp14"/>
    <property type="match status" value="1"/>
</dbReference>
<keyword evidence="4" id="KW-0539">Nucleus</keyword>
<name>C1EBC8_MICCC</name>
<evidence type="ECO:0000256" key="1">
    <source>
        <dbReference type="ARBA" id="ARBA00004123"/>
    </source>
</evidence>
<comment type="similarity">
    <text evidence="2">Belongs to the eukaryotic/archaeal RNase P protein component 2 family.</text>
</comment>
<dbReference type="Gene3D" id="3.30.70.3250">
    <property type="entry name" value="Ribonuclease P, Pop5 subunit"/>
    <property type="match status" value="1"/>
</dbReference>
<evidence type="ECO:0000256" key="2">
    <source>
        <dbReference type="ARBA" id="ARBA00010800"/>
    </source>
</evidence>
<dbReference type="PANTHER" id="PTHR15441">
    <property type="entry name" value="RIBONUCLEASE P PROTEIN SUBUNIT P14"/>
    <property type="match status" value="1"/>
</dbReference>
<dbReference type="GeneID" id="8245393"/>
<dbReference type="KEGG" id="mis:MICPUN_74127"/>
<dbReference type="GO" id="GO:0005730">
    <property type="term" value="C:nucleolus"/>
    <property type="evidence" value="ECO:0007669"/>
    <property type="project" value="TreeGrafter"/>
</dbReference>
<dbReference type="GO" id="GO:0000172">
    <property type="term" value="C:ribonuclease MRP complex"/>
    <property type="evidence" value="ECO:0007669"/>
    <property type="project" value="TreeGrafter"/>
</dbReference>